<name>A0AA35QFF7_9HYPO</name>
<dbReference type="PANTHER" id="PTHR21310">
    <property type="entry name" value="AMINOGLYCOSIDE PHOSPHOTRANSFERASE-RELATED-RELATED"/>
    <property type="match status" value="1"/>
</dbReference>
<reference evidence="2" key="1">
    <citation type="submission" date="2023-01" db="EMBL/GenBank/DDBJ databases">
        <authorList>
            <person name="Piombo E."/>
        </authorList>
    </citation>
    <scope>NUCLEOTIDE SEQUENCE</scope>
</reference>
<dbReference type="InterPro" id="IPR002575">
    <property type="entry name" value="Aminoglycoside_PTrfase"/>
</dbReference>
<dbReference type="Proteomes" id="UP001160390">
    <property type="component" value="Unassembled WGS sequence"/>
</dbReference>
<gene>
    <name evidence="2" type="ORF">CCHLO57077_00016740</name>
</gene>
<organism evidence="2 3">
    <name type="scientific">Clonostachys chloroleuca</name>
    <dbReference type="NCBI Taxonomy" id="1926264"/>
    <lineage>
        <taxon>Eukaryota</taxon>
        <taxon>Fungi</taxon>
        <taxon>Dikarya</taxon>
        <taxon>Ascomycota</taxon>
        <taxon>Pezizomycotina</taxon>
        <taxon>Sordariomycetes</taxon>
        <taxon>Hypocreomycetidae</taxon>
        <taxon>Hypocreales</taxon>
        <taxon>Bionectriaceae</taxon>
        <taxon>Clonostachys</taxon>
    </lineage>
</organism>
<dbReference type="PANTHER" id="PTHR21310:SF48">
    <property type="entry name" value="AMINOGLYCOSIDE PHOSPHOTRANSFERASE DOMAIN-CONTAINING PROTEIN"/>
    <property type="match status" value="1"/>
</dbReference>
<evidence type="ECO:0000313" key="3">
    <source>
        <dbReference type="Proteomes" id="UP001160390"/>
    </source>
</evidence>
<keyword evidence="3" id="KW-1185">Reference proteome</keyword>
<evidence type="ECO:0000259" key="1">
    <source>
        <dbReference type="Pfam" id="PF01636"/>
    </source>
</evidence>
<sequence>MASENVCSACSWSPERQDGCRYHSQIKLFYGLSDRGVWSVGSKLVIKDRPARPPNSEAVNITFLQAHTSIPVAPIITSWDEGDRSFFVSKRIAGKPLNEAWADMSTDDKHRVAKQTAAYLDQLRSLHSPPHPDRGCKPVFATFLFPVGYGIPHGPFSSDEELWEEFAKALQHRLRERMPTSTPYTFTHGDLTHVNIMVENGQLTGILDWESSGYFPRWWEFVSAGISGEEDDREWKAILRQYMPAFPEEREFFRDLYSLRKYPAVNERVERLLQPSD</sequence>
<accession>A0AA35QFF7</accession>
<dbReference type="InterPro" id="IPR011009">
    <property type="entry name" value="Kinase-like_dom_sf"/>
</dbReference>
<dbReference type="SUPFAM" id="SSF56112">
    <property type="entry name" value="Protein kinase-like (PK-like)"/>
    <property type="match status" value="1"/>
</dbReference>
<dbReference type="InterPro" id="IPR051678">
    <property type="entry name" value="AGP_Transferase"/>
</dbReference>
<proteinExistence type="predicted"/>
<evidence type="ECO:0000313" key="2">
    <source>
        <dbReference type="EMBL" id="CAI6101027.1"/>
    </source>
</evidence>
<dbReference type="Gene3D" id="3.90.1200.10">
    <property type="match status" value="1"/>
</dbReference>
<comment type="caution">
    <text evidence="2">The sequence shown here is derived from an EMBL/GenBank/DDBJ whole genome shotgun (WGS) entry which is preliminary data.</text>
</comment>
<dbReference type="EMBL" id="CABFNP030001359">
    <property type="protein sequence ID" value="CAI6101027.1"/>
    <property type="molecule type" value="Genomic_DNA"/>
</dbReference>
<dbReference type="CDD" id="cd05120">
    <property type="entry name" value="APH_ChoK_like"/>
    <property type="match status" value="1"/>
</dbReference>
<feature type="domain" description="Aminoglycoside phosphotransferase" evidence="1">
    <location>
        <begin position="61"/>
        <end position="251"/>
    </location>
</feature>
<dbReference type="Pfam" id="PF01636">
    <property type="entry name" value="APH"/>
    <property type="match status" value="1"/>
</dbReference>
<dbReference type="AlphaFoldDB" id="A0AA35QFF7"/>
<protein>
    <recommendedName>
        <fullName evidence="1">Aminoglycoside phosphotransferase domain-containing protein</fullName>
    </recommendedName>
</protein>